<organism evidence="4 5">
    <name type="scientific">Taibaiella lutea</name>
    <dbReference type="NCBI Taxonomy" id="2608001"/>
    <lineage>
        <taxon>Bacteria</taxon>
        <taxon>Pseudomonadati</taxon>
        <taxon>Bacteroidota</taxon>
        <taxon>Chitinophagia</taxon>
        <taxon>Chitinophagales</taxon>
        <taxon>Chitinophagaceae</taxon>
        <taxon>Taibaiella</taxon>
    </lineage>
</organism>
<dbReference type="Gene3D" id="3.90.1580.10">
    <property type="entry name" value="paralog of FGE (formylglycine-generating enzyme)"/>
    <property type="match status" value="1"/>
</dbReference>
<protein>
    <submittedName>
        <fullName evidence="4">SUMF1/EgtB/PvdO family nonheme iron enzyme</fullName>
    </submittedName>
</protein>
<dbReference type="AlphaFoldDB" id="A0A5M6CW73"/>
<dbReference type="GO" id="GO:0120147">
    <property type="term" value="F:formylglycine-generating oxidase activity"/>
    <property type="evidence" value="ECO:0007669"/>
    <property type="project" value="TreeGrafter"/>
</dbReference>
<dbReference type="PROSITE" id="PS51257">
    <property type="entry name" value="PROKAR_LIPOPROTEIN"/>
    <property type="match status" value="1"/>
</dbReference>
<evidence type="ECO:0000313" key="5">
    <source>
        <dbReference type="Proteomes" id="UP000323632"/>
    </source>
</evidence>
<dbReference type="InterPro" id="IPR042095">
    <property type="entry name" value="SUMF_sf"/>
</dbReference>
<feature type="signal peptide" evidence="2">
    <location>
        <begin position="1"/>
        <end position="21"/>
    </location>
</feature>
<dbReference type="InterPro" id="IPR005532">
    <property type="entry name" value="SUMF_dom"/>
</dbReference>
<feature type="chain" id="PRO_5024455052" evidence="2">
    <location>
        <begin position="22"/>
        <end position="504"/>
    </location>
</feature>
<dbReference type="RefSeq" id="WP_150031731.1">
    <property type="nucleotide sequence ID" value="NZ_VWSH01000001.1"/>
</dbReference>
<evidence type="ECO:0000259" key="3">
    <source>
        <dbReference type="Pfam" id="PF03781"/>
    </source>
</evidence>
<name>A0A5M6CW73_9BACT</name>
<dbReference type="InterPro" id="IPR016187">
    <property type="entry name" value="CTDL_fold"/>
</dbReference>
<dbReference type="PANTHER" id="PTHR23150:SF19">
    <property type="entry name" value="FORMYLGLYCINE-GENERATING ENZYME"/>
    <property type="match status" value="1"/>
</dbReference>
<dbReference type="InterPro" id="IPR051043">
    <property type="entry name" value="Sulfatase_Mod_Factor_Kinase"/>
</dbReference>
<accession>A0A5M6CW73</accession>
<evidence type="ECO:0000256" key="1">
    <source>
        <dbReference type="SAM" id="MobiDB-lite"/>
    </source>
</evidence>
<dbReference type="EMBL" id="VWSH01000001">
    <property type="protein sequence ID" value="KAA5537155.1"/>
    <property type="molecule type" value="Genomic_DNA"/>
</dbReference>
<keyword evidence="5" id="KW-1185">Reference proteome</keyword>
<proteinExistence type="predicted"/>
<dbReference type="SUPFAM" id="SSF56436">
    <property type="entry name" value="C-type lectin-like"/>
    <property type="match status" value="1"/>
</dbReference>
<keyword evidence="2" id="KW-0732">Signal</keyword>
<evidence type="ECO:0000313" key="4">
    <source>
        <dbReference type="EMBL" id="KAA5537155.1"/>
    </source>
</evidence>
<reference evidence="4 5" key="1">
    <citation type="submission" date="2019-09" db="EMBL/GenBank/DDBJ databases">
        <title>Genome sequence and assembly of Taibaiella sp.</title>
        <authorList>
            <person name="Chhetri G."/>
        </authorList>
    </citation>
    <scope>NUCLEOTIDE SEQUENCE [LARGE SCALE GENOMIC DNA]</scope>
    <source>
        <strain evidence="4 5">KVB11</strain>
    </source>
</reference>
<comment type="caution">
    <text evidence="4">The sequence shown here is derived from an EMBL/GenBank/DDBJ whole genome shotgun (WGS) entry which is preliminary data.</text>
</comment>
<dbReference type="Proteomes" id="UP000323632">
    <property type="component" value="Unassembled WGS sequence"/>
</dbReference>
<evidence type="ECO:0000256" key="2">
    <source>
        <dbReference type="SAM" id="SignalP"/>
    </source>
</evidence>
<dbReference type="Pfam" id="PF03781">
    <property type="entry name" value="FGE-sulfatase"/>
    <property type="match status" value="1"/>
</dbReference>
<feature type="domain" description="Sulfatase-modifying factor enzyme-like" evidence="3">
    <location>
        <begin position="57"/>
        <end position="366"/>
    </location>
</feature>
<sequence length="504" mass="56937">MKRTLLGLSLLCVGTATIFSACSSKTKGVSDKTGWNYNDSRLGGFDVANYPGQQTGPGLVPIEGGRFTMGQTEEDLTYERNNIPRNVTVSSFYMDETEVANVHYREYTYWLSRSYAADYPEEIAKALPDSTVWRSALSYNEPMVTNYFRHAAYNFYPVVGVNWYQANAYCKWRSDRVNEMILIKNGMLKKNQNQVNEDVFTSETYTSGQYLGTPGKGQKRDLDPNGAGRRNTGYSDGFLLPNYRLPTEAEWEYAALALVEKNPEPETKRRRGEEAITDRKVYPWGDTRSTRTQARNKYRGQYQANYKRSGGDAMGVAGGLNDRAVYTENIYSYLPNAYGLYNMAGNVNEWVLDVYRPGSSYDVNDVNPYRGNEFTKNIYEADGTLSEKDSLGNLSKKYIDSTDLAGRYDRDYTGYDARNIEDGDSTSRFTYDYGNTTLINNDSRVIKGGSWNDRAYWLSPGTRRFMQAAHASSTVGFRCVMDRLGSAGFNNDPGGNIFGKRKRG</sequence>
<dbReference type="PANTHER" id="PTHR23150">
    <property type="entry name" value="SULFATASE MODIFYING FACTOR 1, 2"/>
    <property type="match status" value="1"/>
</dbReference>
<feature type="region of interest" description="Disordered" evidence="1">
    <location>
        <begin position="206"/>
        <end position="233"/>
    </location>
</feature>
<gene>
    <name evidence="4" type="ORF">F0919_05645</name>
</gene>